<dbReference type="Proteomes" id="UP000029692">
    <property type="component" value="Unassembled WGS sequence"/>
</dbReference>
<comment type="caution">
    <text evidence="2">The sequence shown here is derived from an EMBL/GenBank/DDBJ whole genome shotgun (WGS) entry which is preliminary data.</text>
</comment>
<keyword evidence="3" id="KW-1185">Reference proteome</keyword>
<dbReference type="GO" id="GO:0050313">
    <property type="term" value="F:sulfur dioxygenase activity"/>
    <property type="evidence" value="ECO:0007669"/>
    <property type="project" value="TreeGrafter"/>
</dbReference>
<sequence>MQAASYFSTKHLKNTYIISADNSNKTLLVDPFEIELPLFELLEKRGLIVDSVLLTHGDAQNVPALLSLPRIYGSISIYGGLDAIAGIPITNVKEMAAFRAADIEIEPIFLPGHHSDSIIYRIGSTLFTGELLEAGLVVKADESYGRALLIQCIKETLFSLPKEMVILPSQGPPSSIGIEIETNDDLQGTEERITNSYLQRLFTDF</sequence>
<dbReference type="GO" id="GO:0070813">
    <property type="term" value="P:hydrogen sulfide metabolic process"/>
    <property type="evidence" value="ECO:0007669"/>
    <property type="project" value="TreeGrafter"/>
</dbReference>
<dbReference type="InterPro" id="IPR051682">
    <property type="entry name" value="Mito_Persulfide_Diox"/>
</dbReference>
<protein>
    <recommendedName>
        <fullName evidence="1">Metallo-beta-lactamase domain-containing protein</fullName>
    </recommendedName>
</protein>
<dbReference type="CDD" id="cd06262">
    <property type="entry name" value="metallo-hydrolase-like_MBL-fold"/>
    <property type="match status" value="1"/>
</dbReference>
<proteinExistence type="predicted"/>
<gene>
    <name evidence="2" type="ORF">DC28_00475</name>
</gene>
<dbReference type="eggNOG" id="COG0491">
    <property type="taxonomic scope" value="Bacteria"/>
</dbReference>
<dbReference type="RefSeq" id="WP_052078293.1">
    <property type="nucleotide sequence ID" value="NZ_JNUP01000003.1"/>
</dbReference>
<evidence type="ECO:0000313" key="3">
    <source>
        <dbReference type="Proteomes" id="UP000029692"/>
    </source>
</evidence>
<dbReference type="InterPro" id="IPR036866">
    <property type="entry name" value="RibonucZ/Hydroxyglut_hydro"/>
</dbReference>
<dbReference type="STRING" id="1480694.DC28_00475"/>
<feature type="domain" description="Metallo-beta-lactamase" evidence="1">
    <location>
        <begin position="12"/>
        <end position="170"/>
    </location>
</feature>
<dbReference type="OrthoDB" id="358818at2"/>
<evidence type="ECO:0000313" key="2">
    <source>
        <dbReference type="EMBL" id="KGE73745.1"/>
    </source>
</evidence>
<dbReference type="GO" id="GO:0006749">
    <property type="term" value="P:glutathione metabolic process"/>
    <property type="evidence" value="ECO:0007669"/>
    <property type="project" value="TreeGrafter"/>
</dbReference>
<dbReference type="SMART" id="SM00849">
    <property type="entry name" value="Lactamase_B"/>
    <property type="match status" value="1"/>
</dbReference>
<dbReference type="PANTHER" id="PTHR43084">
    <property type="entry name" value="PERSULFIDE DIOXYGENASE ETHE1"/>
    <property type="match status" value="1"/>
</dbReference>
<accession>A0A098R0Q4</accession>
<evidence type="ECO:0000259" key="1">
    <source>
        <dbReference type="SMART" id="SM00849"/>
    </source>
</evidence>
<reference evidence="2 3" key="1">
    <citation type="submission" date="2014-05" db="EMBL/GenBank/DDBJ databases">
        <title>De novo Genome Sequence of Spirocheata sp.</title>
        <authorList>
            <person name="Shivani Y."/>
            <person name="Subhash Y."/>
            <person name="Tushar L."/>
            <person name="Sasikala C."/>
            <person name="Ramana C.V."/>
        </authorList>
    </citation>
    <scope>NUCLEOTIDE SEQUENCE [LARGE SCALE GENOMIC DNA]</scope>
    <source>
        <strain evidence="2 3">JC230</strain>
    </source>
</reference>
<dbReference type="EMBL" id="JNUP01000003">
    <property type="protein sequence ID" value="KGE73745.1"/>
    <property type="molecule type" value="Genomic_DNA"/>
</dbReference>
<dbReference type="SUPFAM" id="SSF56281">
    <property type="entry name" value="Metallo-hydrolase/oxidoreductase"/>
    <property type="match status" value="1"/>
</dbReference>
<dbReference type="AlphaFoldDB" id="A0A098R0Q4"/>
<dbReference type="Gene3D" id="3.60.15.10">
    <property type="entry name" value="Ribonuclease Z/Hydroxyacylglutathione hydrolase-like"/>
    <property type="match status" value="1"/>
</dbReference>
<name>A0A098R0Q4_9SPIO</name>
<dbReference type="InterPro" id="IPR001279">
    <property type="entry name" value="Metallo-B-lactamas"/>
</dbReference>
<organism evidence="2 3">
    <name type="scientific">Spirochaeta lutea</name>
    <dbReference type="NCBI Taxonomy" id="1480694"/>
    <lineage>
        <taxon>Bacteria</taxon>
        <taxon>Pseudomonadati</taxon>
        <taxon>Spirochaetota</taxon>
        <taxon>Spirochaetia</taxon>
        <taxon>Spirochaetales</taxon>
        <taxon>Spirochaetaceae</taxon>
        <taxon>Spirochaeta</taxon>
    </lineage>
</organism>
<dbReference type="PANTHER" id="PTHR43084:SF1">
    <property type="entry name" value="PERSULFIDE DIOXYGENASE ETHE1, MITOCHONDRIAL"/>
    <property type="match status" value="1"/>
</dbReference>